<dbReference type="STRING" id="170573.GCA_001076995_00130"/>
<dbReference type="PANTHER" id="PTHR43175">
    <property type="entry name" value="CARBONIC ANHYDRASE"/>
    <property type="match status" value="1"/>
</dbReference>
<dbReference type="KEGG" id="spet:CEP67_03855"/>
<dbReference type="InterPro" id="IPR001765">
    <property type="entry name" value="Carbonic_anhydrase"/>
</dbReference>
<dbReference type="Proteomes" id="UP000235748">
    <property type="component" value="Unassembled WGS sequence"/>
</dbReference>
<dbReference type="CDD" id="cd03379">
    <property type="entry name" value="beta_CA_cladeD"/>
    <property type="match status" value="1"/>
</dbReference>
<sequence length="189" mass="21100">MTLLQNILKYNESFVANKDFEQYKTSKNPDKKAVLFTCMDTRLQDLGTKALGFNNGDIKVVKNAGAVITHPYGSTMRSLLVAIYALGAEEIIIMGHKDCGMGSIDVDAVKETMKERGIKEETLDILNRSGIDVNHFLEGFSDVFERVQHNIDIVYNHPLFDRSVPVHGLVIDPATGELDLVHDGYKTQQ</sequence>
<feature type="binding site" evidence="6">
    <location>
        <position position="96"/>
    </location>
    <ligand>
        <name>Zn(2+)</name>
        <dbReference type="ChEBI" id="CHEBI:29105"/>
    </ligand>
</feature>
<keyword evidence="4 6" id="KW-0862">Zinc</keyword>
<dbReference type="SMART" id="SM00947">
    <property type="entry name" value="Pro_CA"/>
    <property type="match status" value="1"/>
</dbReference>
<dbReference type="EMBL" id="PNGG01000006">
    <property type="protein sequence ID" value="PMC17688.1"/>
    <property type="molecule type" value="Genomic_DNA"/>
</dbReference>
<evidence type="ECO:0000256" key="5">
    <source>
        <dbReference type="ARBA" id="ARBA00048348"/>
    </source>
</evidence>
<reference evidence="7 8" key="1">
    <citation type="submission" date="2017-09" db="EMBL/GenBank/DDBJ databases">
        <title>Bacterial strain isolated from the female urinary microbiota.</title>
        <authorList>
            <person name="Thomas-White K."/>
            <person name="Kumar N."/>
            <person name="Forster S."/>
            <person name="Putonti C."/>
            <person name="Lawley T."/>
            <person name="Wolfe A.J."/>
        </authorList>
    </citation>
    <scope>NUCLEOTIDE SEQUENCE [LARGE SCALE GENOMIC DNA]</scope>
    <source>
        <strain evidence="7 8">UMB0834</strain>
    </source>
</reference>
<dbReference type="SUPFAM" id="SSF53056">
    <property type="entry name" value="beta-carbonic anhydrase, cab"/>
    <property type="match status" value="1"/>
</dbReference>
<comment type="cofactor">
    <cofactor evidence="6">
        <name>Zn(2+)</name>
        <dbReference type="ChEBI" id="CHEBI:29105"/>
    </cofactor>
    <text evidence="6">Binds 1 zinc ion per subunit.</text>
</comment>
<dbReference type="AlphaFoldDB" id="A0A1Z3TZK5"/>
<protein>
    <recommendedName>
        <fullName evidence="2">carbonic anhydrase</fullName>
        <ecNumber evidence="2">4.2.1.1</ecNumber>
    </recommendedName>
</protein>
<feature type="binding site" evidence="6">
    <location>
        <position position="38"/>
    </location>
    <ligand>
        <name>Zn(2+)</name>
        <dbReference type="ChEBI" id="CHEBI:29105"/>
    </ligand>
</feature>
<evidence type="ECO:0000313" key="8">
    <source>
        <dbReference type="Proteomes" id="UP000235748"/>
    </source>
</evidence>
<keyword evidence="3 6" id="KW-0479">Metal-binding</keyword>
<dbReference type="InterPro" id="IPR036874">
    <property type="entry name" value="Carbonic_anhydrase_sf"/>
</dbReference>
<comment type="similarity">
    <text evidence="1">Belongs to the beta-class carbonic anhydrase family.</text>
</comment>
<comment type="caution">
    <text evidence="7">The sequence shown here is derived from an EMBL/GenBank/DDBJ whole genome shotgun (WGS) entry which is preliminary data.</text>
</comment>
<evidence type="ECO:0000256" key="6">
    <source>
        <dbReference type="PIRSR" id="PIRSR601765-1"/>
    </source>
</evidence>
<feature type="binding site" evidence="6">
    <location>
        <position position="40"/>
    </location>
    <ligand>
        <name>Zn(2+)</name>
        <dbReference type="ChEBI" id="CHEBI:29105"/>
    </ligand>
</feature>
<dbReference type="PANTHER" id="PTHR43175:SF3">
    <property type="entry name" value="CARBON DISULFIDE HYDROLASE"/>
    <property type="match status" value="1"/>
</dbReference>
<proteinExistence type="inferred from homology"/>
<dbReference type="RefSeq" id="WP_002472972.1">
    <property type="nucleotide sequence ID" value="NZ_CP022096.2"/>
</dbReference>
<evidence type="ECO:0000256" key="2">
    <source>
        <dbReference type="ARBA" id="ARBA00012925"/>
    </source>
</evidence>
<evidence type="ECO:0000256" key="3">
    <source>
        <dbReference type="ARBA" id="ARBA00022723"/>
    </source>
</evidence>
<comment type="catalytic activity">
    <reaction evidence="5">
        <text>hydrogencarbonate + H(+) = CO2 + H2O</text>
        <dbReference type="Rhea" id="RHEA:10748"/>
        <dbReference type="ChEBI" id="CHEBI:15377"/>
        <dbReference type="ChEBI" id="CHEBI:15378"/>
        <dbReference type="ChEBI" id="CHEBI:16526"/>
        <dbReference type="ChEBI" id="CHEBI:17544"/>
        <dbReference type="EC" id="4.2.1.1"/>
    </reaction>
</comment>
<dbReference type="GO" id="GO:0004089">
    <property type="term" value="F:carbonate dehydratase activity"/>
    <property type="evidence" value="ECO:0007669"/>
    <property type="project" value="UniProtKB-EC"/>
</dbReference>
<dbReference type="Gene3D" id="3.40.1050.10">
    <property type="entry name" value="Carbonic anhydrase"/>
    <property type="match status" value="1"/>
</dbReference>
<dbReference type="GeneID" id="42042953"/>
<dbReference type="GO" id="GO:0008270">
    <property type="term" value="F:zinc ion binding"/>
    <property type="evidence" value="ECO:0007669"/>
    <property type="project" value="InterPro"/>
</dbReference>
<evidence type="ECO:0000256" key="4">
    <source>
        <dbReference type="ARBA" id="ARBA00022833"/>
    </source>
</evidence>
<dbReference type="EC" id="4.2.1.1" evidence="2"/>
<name>A0A1Z3TZK5_9STAP</name>
<dbReference type="Pfam" id="PF00484">
    <property type="entry name" value="Pro_CA"/>
    <property type="match status" value="1"/>
</dbReference>
<gene>
    <name evidence="7" type="ORF">CJ235_09975</name>
</gene>
<accession>A0A1Z3TZK5</accession>
<feature type="binding site" evidence="6">
    <location>
        <position position="99"/>
    </location>
    <ligand>
        <name>Zn(2+)</name>
        <dbReference type="ChEBI" id="CHEBI:29105"/>
    </ligand>
</feature>
<evidence type="ECO:0000256" key="1">
    <source>
        <dbReference type="ARBA" id="ARBA00006217"/>
    </source>
</evidence>
<evidence type="ECO:0000313" key="7">
    <source>
        <dbReference type="EMBL" id="PMC17688.1"/>
    </source>
</evidence>
<organism evidence="7 8">
    <name type="scientific">Staphylococcus pettenkoferi</name>
    <dbReference type="NCBI Taxonomy" id="170573"/>
    <lineage>
        <taxon>Bacteria</taxon>
        <taxon>Bacillati</taxon>
        <taxon>Bacillota</taxon>
        <taxon>Bacilli</taxon>
        <taxon>Bacillales</taxon>
        <taxon>Staphylococcaceae</taxon>
        <taxon>Staphylococcus</taxon>
    </lineage>
</organism>